<dbReference type="CTD" id="35026"/>
<organism evidence="4 5">
    <name type="scientific">Dermatophagoides pteronyssinus</name>
    <name type="common">European house dust mite</name>
    <dbReference type="NCBI Taxonomy" id="6956"/>
    <lineage>
        <taxon>Eukaryota</taxon>
        <taxon>Metazoa</taxon>
        <taxon>Ecdysozoa</taxon>
        <taxon>Arthropoda</taxon>
        <taxon>Chelicerata</taxon>
        <taxon>Arachnida</taxon>
        <taxon>Acari</taxon>
        <taxon>Acariformes</taxon>
        <taxon>Sarcoptiformes</taxon>
        <taxon>Astigmata</taxon>
        <taxon>Psoroptidia</taxon>
        <taxon>Analgoidea</taxon>
        <taxon>Pyroglyphidae</taxon>
        <taxon>Dermatophagoidinae</taxon>
        <taxon>Dermatophagoides</taxon>
    </lineage>
</organism>
<evidence type="ECO:0000313" key="4">
    <source>
        <dbReference type="Proteomes" id="UP000515146"/>
    </source>
</evidence>
<feature type="compositionally biased region" description="Basic residues" evidence="1">
    <location>
        <begin position="3059"/>
        <end position="3068"/>
    </location>
</feature>
<dbReference type="InParanoid" id="A0A6P6YKI2"/>
<reference evidence="5" key="1">
    <citation type="submission" date="2025-08" db="UniProtKB">
        <authorList>
            <consortium name="RefSeq"/>
        </authorList>
    </citation>
    <scope>IDENTIFICATION</scope>
    <source>
        <strain evidence="5">Airmid</strain>
    </source>
</reference>
<feature type="compositionally biased region" description="Low complexity" evidence="1">
    <location>
        <begin position="3049"/>
        <end position="3058"/>
    </location>
</feature>
<evidence type="ECO:0000313" key="5">
    <source>
        <dbReference type="RefSeq" id="XP_027205737.1"/>
    </source>
</evidence>
<feature type="region of interest" description="Disordered" evidence="1">
    <location>
        <begin position="2472"/>
        <end position="2511"/>
    </location>
</feature>
<dbReference type="GO" id="GO:0048488">
    <property type="term" value="P:synaptic vesicle endocytosis"/>
    <property type="evidence" value="ECO:0007669"/>
    <property type="project" value="TreeGrafter"/>
</dbReference>
<feature type="compositionally biased region" description="Acidic residues" evidence="1">
    <location>
        <begin position="3635"/>
        <end position="3653"/>
    </location>
</feature>
<feature type="region of interest" description="Disordered" evidence="1">
    <location>
        <begin position="3047"/>
        <end position="3069"/>
    </location>
</feature>
<dbReference type="Pfam" id="PF25039">
    <property type="entry name" value="BLTP1_M"/>
    <property type="match status" value="1"/>
</dbReference>
<feature type="region of interest" description="Disordered" evidence="1">
    <location>
        <begin position="3952"/>
        <end position="4001"/>
    </location>
</feature>
<feature type="region of interest" description="Disordered" evidence="1">
    <location>
        <begin position="4432"/>
        <end position="4458"/>
    </location>
</feature>
<feature type="region of interest" description="Disordered" evidence="1">
    <location>
        <begin position="3565"/>
        <end position="3592"/>
    </location>
</feature>
<evidence type="ECO:0000259" key="3">
    <source>
        <dbReference type="SMART" id="SM01220"/>
    </source>
</evidence>
<feature type="compositionally biased region" description="Basic and acidic residues" evidence="1">
    <location>
        <begin position="5012"/>
        <end position="5034"/>
    </location>
</feature>
<feature type="region of interest" description="Disordered" evidence="1">
    <location>
        <begin position="1218"/>
        <end position="1239"/>
    </location>
</feature>
<feature type="domain" description="Bridge-like lipid transfer protein family member 1 C-terminal" evidence="3">
    <location>
        <begin position="4480"/>
        <end position="5136"/>
    </location>
</feature>
<feature type="compositionally biased region" description="Low complexity" evidence="1">
    <location>
        <begin position="1273"/>
        <end position="1297"/>
    </location>
</feature>
<accession>A0A6P6YKI2</accession>
<feature type="compositionally biased region" description="Low complexity" evidence="1">
    <location>
        <begin position="3766"/>
        <end position="3787"/>
    </location>
</feature>
<feature type="compositionally biased region" description="Low complexity" evidence="1">
    <location>
        <begin position="3969"/>
        <end position="3991"/>
    </location>
</feature>
<dbReference type="InterPro" id="IPR056742">
    <property type="entry name" value="BLTP1_C"/>
</dbReference>
<dbReference type="InterPro" id="IPR047104">
    <property type="entry name" value="BLTP1_N"/>
</dbReference>
<proteinExistence type="predicted"/>
<feature type="transmembrane region" description="Helical" evidence="2">
    <location>
        <begin position="90"/>
        <end position="108"/>
    </location>
</feature>
<keyword evidence="2" id="KW-1133">Transmembrane helix</keyword>
<dbReference type="RefSeq" id="XP_027205737.1">
    <property type="nucleotide sequence ID" value="XM_027349936.1"/>
</dbReference>
<dbReference type="SMART" id="SM01220">
    <property type="entry name" value="FSA_C"/>
    <property type="match status" value="1"/>
</dbReference>
<dbReference type="GO" id="GO:0098793">
    <property type="term" value="C:presynapse"/>
    <property type="evidence" value="ECO:0007669"/>
    <property type="project" value="GOC"/>
</dbReference>
<dbReference type="KEGG" id="dpte:113799324"/>
<feature type="region of interest" description="Disordered" evidence="1">
    <location>
        <begin position="3634"/>
        <end position="3657"/>
    </location>
</feature>
<dbReference type="Pfam" id="PF20413">
    <property type="entry name" value="BLTP1_N"/>
    <property type="match status" value="1"/>
</dbReference>
<keyword evidence="2" id="KW-0472">Membrane</keyword>
<feature type="compositionally biased region" description="Polar residues" evidence="1">
    <location>
        <begin position="4312"/>
        <end position="4321"/>
    </location>
</feature>
<keyword evidence="2" id="KW-0812">Transmembrane</keyword>
<feature type="region of interest" description="Disordered" evidence="1">
    <location>
        <begin position="1273"/>
        <end position="1303"/>
    </location>
</feature>
<name>A0A6P6YKI2_DERPT</name>
<feature type="compositionally biased region" description="Low complexity" evidence="1">
    <location>
        <begin position="1352"/>
        <end position="1366"/>
    </location>
</feature>
<feature type="region of interest" description="Disordered" evidence="1">
    <location>
        <begin position="2755"/>
        <end position="2775"/>
    </location>
</feature>
<dbReference type="OMA" id="MRHELRH"/>
<dbReference type="PANTHER" id="PTHR31640">
    <property type="entry name" value="TRANSMEMBRANE PROTEIN KIAA1109"/>
    <property type="match status" value="1"/>
</dbReference>
<protein>
    <submittedName>
        <fullName evidence="5">Transmembrane protein KIAA1109-like</fullName>
    </submittedName>
</protein>
<dbReference type="FunCoup" id="A0A6P6YKI2">
    <property type="interactions" value="535"/>
</dbReference>
<dbReference type="Pfam" id="PF25040">
    <property type="entry name" value="BLTP1_C"/>
    <property type="match status" value="1"/>
</dbReference>
<dbReference type="InterPro" id="IPR033616">
    <property type="entry name" value="BLTP1"/>
</dbReference>
<evidence type="ECO:0000256" key="1">
    <source>
        <dbReference type="SAM" id="MobiDB-lite"/>
    </source>
</evidence>
<feature type="region of interest" description="Disordered" evidence="1">
    <location>
        <begin position="1319"/>
        <end position="1366"/>
    </location>
</feature>
<feature type="compositionally biased region" description="Polar residues" evidence="1">
    <location>
        <begin position="2472"/>
        <end position="2491"/>
    </location>
</feature>
<dbReference type="InterPro" id="IPR056741">
    <property type="entry name" value="BLTP1_M"/>
</dbReference>
<feature type="region of interest" description="Disordered" evidence="1">
    <location>
        <begin position="4303"/>
        <end position="4324"/>
    </location>
</feature>
<sequence length="5150" mass="588489">MKTSEDKGKDIVNILLEQLSSNSTARSIVEPPQIEGSTFDDWLYFFIQNAFIFFVWILSMVWVCYVVFYNSRLTGFIITKIVNYLFIKNGYFKIGSFSFAAISGKIMFRDLIYINDDYSIRIQDGWMVFCYWIPYEYRDAKTEDLSNSDVRLLIYLDGLKVHLYNQTERYSDLEKLFNLPLKKFFETESTKEQVDDSATKKNEKETREKILKSMNQTRNELKQSIWRDLIPMIKIEISSGRFIFGNHLIPSTLSISFEDSQFHYTSQPAASQYDLLTHILKGKAENLQVMLIPSVKYNGSITDEPPRIMGDGFNVFRTNKIEIYYYQDVPGFVTQQDQDINETDNPVWGMVVKCGKGTDFSYGPWADRQRGYLYSFFFPSNYQLMTVDEKPKLGERRRFESFDIRLSTLHEAKIDILFAKNNETHALHINAMPGSYLEATIPWICNTDGYSTHILGQILHLDATTSLQFRPLIQSETFEFDVKIFFPRLWNGHQEWLCKITACKATVNLIFAHKIFIQDLIDDWSDKERPDILKFIPYTWKISIVIKDFELLVLANQYNWIDCSTGLNDENCKIAICGEHFDLAFDLPFVEFLPPKLMIKIWIQGECLEGAFYLPESSMNRDIIELIQRFSNINDRNESCSEYLAYFGHKRKWKNIVSYSNHWYDCINAPIVAISITYDFWPMPILANDSNAKQTTNNEISNSIDIETTIPARKGNIKFQDEIQDFDVTILPSDVMTIELEIGPSNIALFGVLFRFLWNIKENYLGESQIFSEMGVNFFDDKYVTKKRSGGGGGDTVTENKKDKSMVEVEIEPRKTFDPRLYRPFEVIVSVTLHEIHGHLVQCLSDPKHYSPLVYVEKLCFELRKTYLETKLQLIISPAVIQVADRIERIDFPDSLKEGFLTLSSLQFRGHAMFSGLDRPLQSETLEYAWLVDVEVGEIGGRITMDQLMQIIVPLETFLFQIFQLDLDLQSPNPFYKCLHDRHQNECPESDLIANRLCPYPEDVKYRLVRVDFDKIDLFLIESNVTINLSNPSIRLATCNLHVRNEFDGFTLLVSNLMIRQFVSLLSMKDLGRTHEWAEISSISTGTIFLDSAIRSSEIDNYTISQYDFLRKHDNKTKRLWFLWNDQTKCGCVGNCAFFGCNLDGQNFFNKDRQSPMNKNRSSKHSAQCLGQNYNECMGKTLHNHLINLNYGESLLHPENYLLDLHSPLIDETNKALSNTTKSSQSGNRLSTTTTATDTNEKISTGKWSAISNDRFFSAEDLFLSGTTSLSSSRIERSISNNNDKSLSSSSSPNWQSPTEMLSPTTQYITAREHFSSSLDYSNGTSQQKLSSLSSDSPTLVSPTNVGNDQITSTATTTTTTTTSSTPCVLEDDQNSITSFMSAVSDHQSFDMVDLRNQLEKPIIESPLLMLAYSTYLSIYSSEYIDIPSPVQKIKICNYFRMKSPQALHFERLMFEYRNNWKPKFSLKKSGFSESKLIYYNDNNLQTSTSNNKQQQQFKHYQPGIVAEKFDLNRMIKDRSFLSDKEIIFSSLKSPLRVFNPVEQQSTNRSRTATTTAATNIKDDEISSNKPGRSETITTQSTSTMINTNNIDSDNDEVIEHCLIHIEFDQIEIKISTLTFDVMSAVMNSLTEIFSKFHPINLLNHCSYSIIDSIETKNILKKRKPHYIGKLHMKAWQLLKHKQTMKHLNRSISFAGDRNPKLVGGGHHQEIGGGNVLPANILLAKNLELDHRTYLSLNIEINRINISSLQASIVEEIISFSSLDNVKDLTCVLVSNISFDRIQLNMNRQTRQKRNLHVFMEQSSTNTEKALMIRFFTRKPKKVFAEIDMNAFETIDAFVNETQWKFSLKNIQSQLSRLINSPDIISEATLAIIPCLKTKVGFVFAAPSATIMEESQFQHFNSFVMFEFGIENISFTMNKSSYYNCIRIIDNNHRSIISTNSDNLLNHEITPFISKPLNECELKGNILNIWFHFASSSKKSLTSIRNDFDRYDWHLLSSLIPLTIAWISVFDRLSYQFDQMKNQLRFRICSSLACLLTNCRNDYLLQNQKNPQHLVTMIKPLQNNSKQMIRIFSALSKTIQDDPSFLLVNVLRLNFKDSFKTNTEFESYFLRPSIIPNNKELEKSLVLLLFHWKEVLNVPVSNFGQIFFHNQQPSTHSPKMTFSSTKNQILTLLEEKFNLMMNNPVHENDLKNATSMTIQSSTPEPPHHCRTFVKQSLNVSSENESVQINMNDLDTETTKLIYDKHHLPTTTTDTVNQSRDDLELQAEISSNVTRNTFPEYFDSIAKHRLNMLTKRQNRVHFVNVSRFRGLYDRFLATPIIRNISALCNNRWCHFCSFRKFYQFHRHRSQTTTSSTSSNDEQHELQNMSTPIVDLTTIEQQPIETIIPIDNNQLLENELNQNAEIGINIDDCDLLMDDGVGGGGDDGFHQPIIVGNNRYSSQSNYDNDKKDLYWWMVKQQDYLKNVNPNLASTTTTATNMPFDQDPLNETTNQQQDQQDQSATRETTTMFDEKKSAKETIRKYGLNCEATQYFENFSKTLGLSDVLDFDKLSEQEHDGIFGSCMIISLSVQQFGIQIEESDQDLQKNMFNVETLSTLLNCMANRNKQSLSDPLSFELVNLTTEAIVQKRNYSQINDAVNNNFRDIRYKNEILYNLMPNFSSTAKYLFKSILQKKSNENDLSFDTVNFLAFNIQIEQITQRINLPLLRFIHQFSAIYEDVSQTRFEMRRNRNIFTDQNDDSDDDDMQIIDDDDLSINSSLTTTNTTSDNDTIHSEHKLDKKIEEEGHRESIVLDRVSIVEQQEQHPPHQQKEPIIFDTRINNCWRTISRMLEQYQKTKSKLFTNQADQFEQFNEDDFYSVYSGLINKPLIIMVNTAVSKMNVIAMLSGLKLESELYNFNFSVSHQECRKKHKTRTQWPNNLAIQNLINTTIDINLDRIAIALFESLQLNVEKSTQLKQQQLVVKLSVEKSNVNLIRKNESDLETDFDIENLDKIIELLNSTNFKTSLDTNHARIMIGNVEIDIPQHPVALHGMMTRSGRQLTTTLQELRYSRQSSRSSRQPAHRTSHQRKSSSSNLISPLIVDFNFILESVAIKASLLPSLQAKYLLGQVTSSGCTGSKAKFIVDINNHSLCLKTMMESFPSEANASITLPRIHVDGEYKKESSLDKQTTSTTTTTATDTDKMNRTESFSTDGIVFRKGSYLNMVAEISSFEHSLTTDLLNHLLFVQKVFMKEINEVLQKVSRNESDNSGSNNLNDCDRMALAEDSVTTSRILFSLSLKMTGIQITATTPTNSAVRFETGTIDLRVSNRLMNTVDRNFKIFVRVQLDFNVALGQLIRNAIFEEAEPDFQQLAYFKTRICMRNASQNQSVQQHIITDLDTEDDDKEVVLITLNRPLVYIQPLALDKAILVWINYKNAYEYWNEQRASLNNEVLQATQQIFDKVHPFSSSQSLGTVLLQLTVDDFGICLPISTTATISKFSTQSRIYDSDIKDALVLTLESTRISALSRGSLVSKGEFKNLCIRFADDFETMLDDWKPDPTDSSIQNLCIVSEGTYQICSRTITHKKNHQMDQFVKSPPPPTSATTTMPGGGEPQPNYLAEAKWILNVHWKMDGFDIHVDTSIGKHISALFKTMTAIAGDEDDDDDDDEDDDEEEETEKIKTTCDQVDGKVERDGVPPPATAAAASSIRTSFINDSIDKKPNPLISKESIKKRNIEKEFNEQAKVINDLRQLGASDQTIQQEMERFQKLEAAVFNNFRRGVIKKLKRPSNQQNNKHQQQQQQQQSTTTTTTGNDGKIVKNRTYSQSINSYDELNNFITTNDSGQNRNQSFYRIDEELNTLSPTIQSSTISIPNDLNNFNDDNDSIDTNNTVIAAISTTSSSHLEESSSIVDQPSIRNLKDTIINQSIDSKIDTNKTIQTSMMNPMMMVVVEPRIDFELDVKIFFNSGKCVLHTKEQRNDLDSNSRNYSANDMAAANNHSPTNNNNNNNSLTTNRSQRINKSRSYNKLFKGSTYRKDYSQSGIGMNPDFTVFLIPGLDIKLNYSSKNINADEEVMDKEPVQSFRNIKIPQQQQQQQQYHNNWTESNNSLARSVATTTTTANKSTKKAILFAWITLSSIPDEIFISPHLLDFFEEALKPIPLTMSGQNSANATLSSIQSQRFANQINNNNNSSNDEQDGSSQYVYYSSFPVDVIVFFHFQPTIIRLGCLPISRVECLLHLPSIDLVMSSNRSEIDSTILPEMNTDSAAFQQLANKAFKNVQTNTSTSGGNSATSNSGGLSITGCLADFSLYIFHPYGGHKNKTAIGATGSGVGGGGNQSKNHPSYSTNDRKDSLSLQVEFVKINISRSRKLLLNDSLTQSISFSAICDIGTATFKYDVRRLNEILAFPKAWYRKSIWKKVFIGENTLNAIFSDHYDGDDETEDNRVFNIGGETMLIHSQPDSLGNDDDDDSSTSSSDSSSSISNSTASLLDDIVLESCSRIGRKKRRKKKKSKSHLITVVHNPWETLVLLTINFSKLNVSMNMGNIMGNVNWQTKELMCDGSISIDSNEHRKFRVGLCLNNSTLDAKGGIIGGIVELSDIRTEINVREDRNLEPQHRLYFSLHTIENRIDYMGTSILMVRISDLSASFFDKWNAKIIDCLDTKKPSIHVQASLKWDQMQILMSKSTSPDFMKIISKLEEFFTQQFHSGKRVFDSLHPTTATTTTTTTTAISTTTIAATEKMKKESPVIIVDSKSEPNFWATTTTDDENVSPKKSLKSFHRYWRKSFQLFSSIKTGDALLGGSIEVHAHNISLACFHGINFRSKSWAVFCLKEPSITFETEARLSDDLANVVQKLELVLGNRNDNVKNVRDNNMETMAIVSKISRTVIFPPQFRHLHEWFHYALSPVEINDVNRFPLPSCDNSEFDAFGVPVEALTPSQLKTSQTDRRTKSTSEFHYKEEMIFAFPSMRFELTTKQQLQTAIVKNSDSESSPKVLFSFRSDFVDHIYVAVDAEAYFFLHNLISSYINETTDAFALNNNQDDKDGQKNDDKEKMKKVDEERSTNNSKSKSGDVDKTTTTTTTTTATTKIFRDHREFICEIWQLEPTVRLHSWASKNIDPYGVDYILQRLGFNQARTTIPKWIQRSTMDMADKIISIVVYQMLKKDWQENVKTKSITDN</sequence>
<feature type="region of interest" description="Disordered" evidence="1">
    <location>
        <begin position="3763"/>
        <end position="3794"/>
    </location>
</feature>
<feature type="region of interest" description="Disordered" evidence="1">
    <location>
        <begin position="5009"/>
        <end position="5051"/>
    </location>
</feature>
<feature type="compositionally biased region" description="Low complexity" evidence="1">
    <location>
        <begin position="1325"/>
        <end position="1344"/>
    </location>
</feature>
<gene>
    <name evidence="5" type="primary">LOC113799324</name>
</gene>
<dbReference type="Proteomes" id="UP000515146">
    <property type="component" value="Unplaced"/>
</dbReference>
<dbReference type="OrthoDB" id="10051416at2759"/>
<keyword evidence="4" id="KW-1185">Reference proteome</keyword>
<feature type="compositionally biased region" description="Low complexity" evidence="1">
    <location>
        <begin position="2755"/>
        <end position="2767"/>
    </location>
</feature>
<feature type="compositionally biased region" description="Low complexity" evidence="1">
    <location>
        <begin position="4446"/>
        <end position="4458"/>
    </location>
</feature>
<evidence type="ECO:0000256" key="2">
    <source>
        <dbReference type="SAM" id="Phobius"/>
    </source>
</evidence>
<feature type="transmembrane region" description="Helical" evidence="2">
    <location>
        <begin position="42"/>
        <end position="69"/>
    </location>
</feature>
<dbReference type="PANTHER" id="PTHR31640:SF1">
    <property type="entry name" value="BRIDGE-LIKE LIPID TRANSFER PROTEIN FAMILY MEMBER 1"/>
    <property type="match status" value="1"/>
</dbReference>